<dbReference type="GO" id="GO:0008767">
    <property type="term" value="F:UDP-galactopyranose mutase activity"/>
    <property type="evidence" value="ECO:0007669"/>
    <property type="project" value="InterPro"/>
</dbReference>
<dbReference type="Pfam" id="PF03275">
    <property type="entry name" value="GLF"/>
    <property type="match status" value="1"/>
</dbReference>
<dbReference type="GO" id="GO:0050660">
    <property type="term" value="F:flavin adenine dinucleotide binding"/>
    <property type="evidence" value="ECO:0007669"/>
    <property type="project" value="TreeGrafter"/>
</dbReference>
<protein>
    <recommendedName>
        <fullName evidence="1">UDP-galactopyranose mutase C-terminal domain-containing protein</fullName>
    </recommendedName>
</protein>
<feature type="domain" description="UDP-galactopyranose mutase C-terminal" evidence="1">
    <location>
        <begin position="147"/>
        <end position="346"/>
    </location>
</feature>
<evidence type="ECO:0000259" key="1">
    <source>
        <dbReference type="Pfam" id="PF03275"/>
    </source>
</evidence>
<dbReference type="PANTHER" id="PTHR21197:SF0">
    <property type="entry name" value="UDP-GALACTOPYRANOSE MUTASE"/>
    <property type="match status" value="1"/>
</dbReference>
<evidence type="ECO:0000313" key="2">
    <source>
        <dbReference type="EMBL" id="BAT27626.1"/>
    </source>
</evidence>
<dbReference type="Pfam" id="PF13450">
    <property type="entry name" value="NAD_binding_8"/>
    <property type="match status" value="1"/>
</dbReference>
<name>A0A0P0Z161_9HYPH</name>
<dbReference type="AlphaFoldDB" id="A0A0P0Z161"/>
<dbReference type="GO" id="GO:0005829">
    <property type="term" value="C:cytosol"/>
    <property type="evidence" value="ECO:0007669"/>
    <property type="project" value="TreeGrafter"/>
</dbReference>
<proteinExistence type="predicted"/>
<dbReference type="SUPFAM" id="SSF51971">
    <property type="entry name" value="Nucleotide-binding domain"/>
    <property type="match status" value="1"/>
</dbReference>
<dbReference type="InterPro" id="IPR015899">
    <property type="entry name" value="UDP-GalPyranose_mutase_C"/>
</dbReference>
<organism evidence="2">
    <name type="scientific">Aureimonas frigidaquae</name>
    <dbReference type="NCBI Taxonomy" id="424757"/>
    <lineage>
        <taxon>Bacteria</taxon>
        <taxon>Pseudomonadati</taxon>
        <taxon>Pseudomonadota</taxon>
        <taxon>Alphaproteobacteria</taxon>
        <taxon>Hyphomicrobiales</taxon>
        <taxon>Aurantimonadaceae</taxon>
        <taxon>Aureimonas</taxon>
    </lineage>
</organism>
<accession>A0A0P0Z161</accession>
<dbReference type="OrthoDB" id="9769600at2"/>
<dbReference type="PANTHER" id="PTHR21197">
    <property type="entry name" value="UDP-GALACTOPYRANOSE MUTASE"/>
    <property type="match status" value="1"/>
</dbReference>
<dbReference type="SUPFAM" id="SSF54373">
    <property type="entry name" value="FAD-linked reductases, C-terminal domain"/>
    <property type="match status" value="1"/>
</dbReference>
<dbReference type="Gene3D" id="3.40.50.720">
    <property type="entry name" value="NAD(P)-binding Rossmann-like Domain"/>
    <property type="match status" value="3"/>
</dbReference>
<reference evidence="2" key="1">
    <citation type="journal article" date="2015" name="Proc. Natl. Acad. Sci. U.S.A.">
        <title>Bacterial clade with the ribosomal RNA operon on a small plasmid rather than the chromosome.</title>
        <authorList>
            <person name="Anda M."/>
            <person name="Ohtsubo Y."/>
            <person name="Okubo T."/>
            <person name="Sugawara M."/>
            <person name="Nagata Y."/>
            <person name="Tsuda M."/>
            <person name="Minamisawa K."/>
            <person name="Mitsui H."/>
        </authorList>
    </citation>
    <scope>NUCLEOTIDE SEQUENCE</scope>
    <source>
        <strain evidence="2">JCM 14755</strain>
    </source>
</reference>
<dbReference type="RefSeq" id="WP_062226673.1">
    <property type="nucleotide sequence ID" value="NZ_BBWR01000003.1"/>
</dbReference>
<dbReference type="EMBL" id="LC066375">
    <property type="protein sequence ID" value="BAT27626.1"/>
    <property type="molecule type" value="Genomic_DNA"/>
</dbReference>
<sequence length="381" mass="42596">MDRILIVGAGLSGAVIARVLAESGHACLVIEERPHAGGNCHTQTDERTGIIVHRHGPHIFHTDDEEVWRFVQRFCTMRPYRHRVITQHGGRVYTLPINLLTINQFFGTAMNPGEAQRFIAAEAEPCMAPANFEEQALSMIGRRLYEAFFRDYTRKQWGLDPTALPASVLKRLPLRFSYEDSYFTHRHQAIPEDGYTPMIAAMLDHPAIELRFGTPFVRERFPARHVVYSGPLDRYFDHAAGRLAYRTLDFETVYAPGDVQGAAVLNYADAAIPYTRITEHRHFAPWRAPRGESILSVEYSRDCGPTDLPYYPIRLAADEARLAAYVALGRGTSGVTFAGRLGTYSYIDMDVAVRRAIDTAQAAGAALSQGAAPCAFYHPPL</sequence>